<protein>
    <recommendedName>
        <fullName evidence="1">YprB ribonuclease H-like domain-containing protein</fullName>
    </recommendedName>
</protein>
<gene>
    <name evidence="2" type="ORF">FB555_000785</name>
</gene>
<dbReference type="Proteomes" id="UP000524237">
    <property type="component" value="Unassembled WGS sequence"/>
</dbReference>
<proteinExistence type="predicted"/>
<name>A0A7W3JT12_9MICO</name>
<organism evidence="2 3">
    <name type="scientific">Alpinimonas psychrophila</name>
    <dbReference type="NCBI Taxonomy" id="748908"/>
    <lineage>
        <taxon>Bacteria</taxon>
        <taxon>Bacillati</taxon>
        <taxon>Actinomycetota</taxon>
        <taxon>Actinomycetes</taxon>
        <taxon>Micrococcales</taxon>
        <taxon>Microbacteriaceae</taxon>
        <taxon>Alpinimonas</taxon>
    </lineage>
</organism>
<dbReference type="SUPFAM" id="SSF53098">
    <property type="entry name" value="Ribonuclease H-like"/>
    <property type="match status" value="1"/>
</dbReference>
<evidence type="ECO:0000313" key="3">
    <source>
        <dbReference type="Proteomes" id="UP000524237"/>
    </source>
</evidence>
<dbReference type="InterPro" id="IPR038720">
    <property type="entry name" value="YprB_RNase_H-like_dom"/>
</dbReference>
<dbReference type="AlphaFoldDB" id="A0A7W3JT12"/>
<evidence type="ECO:0000259" key="1">
    <source>
        <dbReference type="Pfam" id="PF13482"/>
    </source>
</evidence>
<sequence>MELQRENVLVDLYPIVRQTLGIGSPSYSLKELEPLYMGEAEREGVADDADSVALYAQFCDERDTGVTEGATKTLADIEQYNTHDCRSTLELRNWLITRAGENNITLASACDLELDVHIIDFDPVHGKLQALLADVTLENRTPHDTAIALAAAAIDIHRRDDKSFWWAHFARLSYPLEDWAETRDVLAVESFTVERENIWSGSGALFEYLMQITPLGQSAPFEP</sequence>
<feature type="domain" description="YprB ribonuclease H-like" evidence="1">
    <location>
        <begin position="4"/>
        <end position="95"/>
    </location>
</feature>
<dbReference type="InterPro" id="IPR012337">
    <property type="entry name" value="RNaseH-like_sf"/>
</dbReference>
<accession>A0A7W3JT12</accession>
<dbReference type="EMBL" id="JACGWU010000001">
    <property type="protein sequence ID" value="MBA8828714.1"/>
    <property type="molecule type" value="Genomic_DNA"/>
</dbReference>
<keyword evidence="3" id="KW-1185">Reference proteome</keyword>
<comment type="caution">
    <text evidence="2">The sequence shown here is derived from an EMBL/GenBank/DDBJ whole genome shotgun (WGS) entry which is preliminary data.</text>
</comment>
<reference evidence="2 3" key="1">
    <citation type="submission" date="2020-07" db="EMBL/GenBank/DDBJ databases">
        <title>Sequencing the genomes of 1000 actinobacteria strains.</title>
        <authorList>
            <person name="Klenk H.-P."/>
        </authorList>
    </citation>
    <scope>NUCLEOTIDE SEQUENCE [LARGE SCALE GENOMIC DNA]</scope>
    <source>
        <strain evidence="2 3">DSM 23737</strain>
    </source>
</reference>
<dbReference type="Pfam" id="PF13482">
    <property type="entry name" value="RNase_H_2"/>
    <property type="match status" value="1"/>
</dbReference>
<evidence type="ECO:0000313" key="2">
    <source>
        <dbReference type="EMBL" id="MBA8828714.1"/>
    </source>
</evidence>